<dbReference type="GO" id="GO:0000160">
    <property type="term" value="P:phosphorelay signal transduction system"/>
    <property type="evidence" value="ECO:0007669"/>
    <property type="project" value="InterPro"/>
</dbReference>
<dbReference type="PROSITE" id="PS50110">
    <property type="entry name" value="RESPONSE_REGULATORY"/>
    <property type="match status" value="1"/>
</dbReference>
<feature type="modified residue" description="4-aspartylphosphate" evidence="7">
    <location>
        <position position="88"/>
    </location>
</feature>
<feature type="domain" description="Response regulatory" evidence="9">
    <location>
        <begin position="37"/>
        <end position="156"/>
    </location>
</feature>
<dbReference type="GO" id="GO:0003677">
    <property type="term" value="F:DNA binding"/>
    <property type="evidence" value="ECO:0007669"/>
    <property type="project" value="UniProtKB-KW"/>
</dbReference>
<dbReference type="AlphaFoldDB" id="A0A1W1WCT5"/>
<dbReference type="InterPro" id="IPR036388">
    <property type="entry name" value="WH-like_DNA-bd_sf"/>
</dbReference>
<dbReference type="STRING" id="28034.BFX07_14705"/>
<keyword evidence="4" id="KW-0238">DNA-binding</keyword>
<keyword evidence="5" id="KW-0804">Transcription</keyword>
<organism evidence="10 11">
    <name type="scientific">Sulfobacillus thermosulfidooxidans (strain DSM 9293 / VKM B-1269 / AT-1)</name>
    <dbReference type="NCBI Taxonomy" id="929705"/>
    <lineage>
        <taxon>Bacteria</taxon>
        <taxon>Bacillati</taxon>
        <taxon>Bacillota</taxon>
        <taxon>Clostridia</taxon>
        <taxon>Eubacteriales</taxon>
        <taxon>Clostridiales Family XVII. Incertae Sedis</taxon>
        <taxon>Sulfobacillus</taxon>
    </lineage>
</organism>
<keyword evidence="3" id="KW-0805">Transcription regulation</keyword>
<dbReference type="InterPro" id="IPR039420">
    <property type="entry name" value="WalR-like"/>
</dbReference>
<dbReference type="PROSITE" id="PS50043">
    <property type="entry name" value="HTH_LUXR_2"/>
    <property type="match status" value="1"/>
</dbReference>
<dbReference type="SUPFAM" id="SSF52172">
    <property type="entry name" value="CheY-like"/>
    <property type="match status" value="1"/>
</dbReference>
<comment type="function">
    <text evidence="6">May play the central regulatory role in sporulation. It may be an element of the effector pathway responsible for the activation of sporulation genes in response to nutritional stress. Spo0A may act in concert with spo0H (a sigma factor) to control the expression of some genes that are critical to the sporulation process.</text>
</comment>
<gene>
    <name evidence="10" type="ORF">SAMN00768000_1310</name>
</gene>
<dbReference type="EMBL" id="FWWY01000001">
    <property type="protein sequence ID" value="SMC03850.1"/>
    <property type="molecule type" value="Genomic_DNA"/>
</dbReference>
<evidence type="ECO:0000256" key="3">
    <source>
        <dbReference type="ARBA" id="ARBA00023015"/>
    </source>
</evidence>
<evidence type="ECO:0000256" key="4">
    <source>
        <dbReference type="ARBA" id="ARBA00023125"/>
    </source>
</evidence>
<dbReference type="GO" id="GO:0006355">
    <property type="term" value="P:regulation of DNA-templated transcription"/>
    <property type="evidence" value="ECO:0007669"/>
    <property type="project" value="InterPro"/>
</dbReference>
<name>A0A1W1WCT5_SULTA</name>
<dbReference type="Proteomes" id="UP000192660">
    <property type="component" value="Unassembled WGS sequence"/>
</dbReference>
<dbReference type="Pfam" id="PF00072">
    <property type="entry name" value="Response_reg"/>
    <property type="match status" value="1"/>
</dbReference>
<evidence type="ECO:0000256" key="2">
    <source>
        <dbReference type="ARBA" id="ARBA00022553"/>
    </source>
</evidence>
<dbReference type="InterPro" id="IPR011006">
    <property type="entry name" value="CheY-like_superfamily"/>
</dbReference>
<dbReference type="InterPro" id="IPR016032">
    <property type="entry name" value="Sig_transdc_resp-reg_C-effctor"/>
</dbReference>
<evidence type="ECO:0000256" key="1">
    <source>
        <dbReference type="ARBA" id="ARBA00018672"/>
    </source>
</evidence>
<evidence type="ECO:0000256" key="6">
    <source>
        <dbReference type="ARBA" id="ARBA00024867"/>
    </source>
</evidence>
<dbReference type="PANTHER" id="PTHR43214">
    <property type="entry name" value="TWO-COMPONENT RESPONSE REGULATOR"/>
    <property type="match status" value="1"/>
</dbReference>
<reference evidence="11" key="1">
    <citation type="submission" date="2017-04" db="EMBL/GenBank/DDBJ databases">
        <authorList>
            <person name="Varghese N."/>
            <person name="Submissions S."/>
        </authorList>
    </citation>
    <scope>NUCLEOTIDE SEQUENCE [LARGE SCALE GENOMIC DNA]</scope>
    <source>
        <strain evidence="11">DSM 9293</strain>
    </source>
</reference>
<evidence type="ECO:0000313" key="10">
    <source>
        <dbReference type="EMBL" id="SMC03850.1"/>
    </source>
</evidence>
<dbReference type="PRINTS" id="PR00038">
    <property type="entry name" value="HTHLUXR"/>
</dbReference>
<protein>
    <recommendedName>
        <fullName evidence="1">Stage 0 sporulation protein A homolog</fullName>
    </recommendedName>
</protein>
<dbReference type="Pfam" id="PF00196">
    <property type="entry name" value="GerE"/>
    <property type="match status" value="1"/>
</dbReference>
<sequence length="256" mass="28347">MIDSVVHGWKDAVEPYNESIGIRKAGSLYMTEHKALRLIVVEDEDLLRDLLVVSLENISPVRVIGAYADGQTATQHFSQDQPDVALLDINLGPGWTGVETAMRFRTLNPDIGIVLLSNYARPELLSSLPESSLHGWSYLLKRSVRDLSTLTRAIEGAAAGLMVLDPELVKMAQSRRSSHLKDLTPRQSQILALVAQGYTNLAIAKALFLSEKSVENHLTTIYSTLHIESSNPEQHARVKAVLLFLSSDHDSPRWDS</sequence>
<evidence type="ECO:0000256" key="5">
    <source>
        <dbReference type="ARBA" id="ARBA00023163"/>
    </source>
</evidence>
<proteinExistence type="predicted"/>
<evidence type="ECO:0000313" key="11">
    <source>
        <dbReference type="Proteomes" id="UP000192660"/>
    </source>
</evidence>
<dbReference type="Gene3D" id="1.10.10.10">
    <property type="entry name" value="Winged helix-like DNA-binding domain superfamily/Winged helix DNA-binding domain"/>
    <property type="match status" value="1"/>
</dbReference>
<feature type="domain" description="HTH luxR-type" evidence="8">
    <location>
        <begin position="176"/>
        <end position="248"/>
    </location>
</feature>
<dbReference type="InterPro" id="IPR001789">
    <property type="entry name" value="Sig_transdc_resp-reg_receiver"/>
</dbReference>
<dbReference type="CDD" id="cd06170">
    <property type="entry name" value="LuxR_C_like"/>
    <property type="match status" value="1"/>
</dbReference>
<dbReference type="Gene3D" id="3.40.50.2300">
    <property type="match status" value="1"/>
</dbReference>
<dbReference type="InterPro" id="IPR000792">
    <property type="entry name" value="Tscrpt_reg_LuxR_C"/>
</dbReference>
<keyword evidence="2 7" id="KW-0597">Phosphoprotein</keyword>
<dbReference type="OrthoDB" id="9779069at2"/>
<dbReference type="CDD" id="cd17535">
    <property type="entry name" value="REC_NarL-like"/>
    <property type="match status" value="1"/>
</dbReference>
<evidence type="ECO:0000259" key="9">
    <source>
        <dbReference type="PROSITE" id="PS50110"/>
    </source>
</evidence>
<keyword evidence="11" id="KW-1185">Reference proteome</keyword>
<dbReference type="SUPFAM" id="SSF46894">
    <property type="entry name" value="C-terminal effector domain of the bipartite response regulators"/>
    <property type="match status" value="1"/>
</dbReference>
<dbReference type="SMART" id="SM00448">
    <property type="entry name" value="REC"/>
    <property type="match status" value="1"/>
</dbReference>
<evidence type="ECO:0000259" key="8">
    <source>
        <dbReference type="PROSITE" id="PS50043"/>
    </source>
</evidence>
<evidence type="ECO:0000256" key="7">
    <source>
        <dbReference type="PROSITE-ProRule" id="PRU00169"/>
    </source>
</evidence>
<accession>A0A1W1WCT5</accession>
<dbReference type="InterPro" id="IPR058245">
    <property type="entry name" value="NreC/VraR/RcsB-like_REC"/>
</dbReference>
<dbReference type="SMART" id="SM00421">
    <property type="entry name" value="HTH_LUXR"/>
    <property type="match status" value="1"/>
</dbReference>